<feature type="domain" description="AMP-dependent synthetase/ligase" evidence="3">
    <location>
        <begin position="1"/>
        <end position="148"/>
    </location>
</feature>
<dbReference type="Gene3D" id="3.40.50.980">
    <property type="match status" value="2"/>
</dbReference>
<feature type="non-terminal residue" evidence="4">
    <location>
        <position position="1"/>
    </location>
</feature>
<evidence type="ECO:0000256" key="2">
    <source>
        <dbReference type="ARBA" id="ARBA00022553"/>
    </source>
</evidence>
<gene>
    <name evidence="4" type="ORF">G3I50_23245</name>
</gene>
<protein>
    <submittedName>
        <fullName evidence="4">Amino acid adenylation domain-containing protein</fullName>
    </submittedName>
</protein>
<dbReference type="RefSeq" id="WP_164205098.1">
    <property type="nucleotide sequence ID" value="NZ_JAAGMP010001035.1"/>
</dbReference>
<dbReference type="InterPro" id="IPR000873">
    <property type="entry name" value="AMP-dep_synth/lig_dom"/>
</dbReference>
<dbReference type="PANTHER" id="PTHR44845:SF6">
    <property type="entry name" value="BETA-ALANINE-ACTIVATING ENZYME"/>
    <property type="match status" value="1"/>
</dbReference>
<dbReference type="InterPro" id="IPR020459">
    <property type="entry name" value="AMP-binding"/>
</dbReference>
<evidence type="ECO:0000313" key="4">
    <source>
        <dbReference type="EMBL" id="NEC21135.1"/>
    </source>
</evidence>
<comment type="caution">
    <text evidence="4">The sequence shown here is derived from an EMBL/GenBank/DDBJ whole genome shotgun (WGS) entry which is preliminary data.</text>
</comment>
<dbReference type="EMBL" id="JAAGMP010001035">
    <property type="protein sequence ID" value="NEC21135.1"/>
    <property type="molecule type" value="Genomic_DNA"/>
</dbReference>
<dbReference type="PRINTS" id="PR00154">
    <property type="entry name" value="AMPBINDING"/>
</dbReference>
<dbReference type="Proteomes" id="UP000469670">
    <property type="component" value="Unassembled WGS sequence"/>
</dbReference>
<reference evidence="4 5" key="1">
    <citation type="submission" date="2020-01" db="EMBL/GenBank/DDBJ databases">
        <title>Insect and environment-associated Actinomycetes.</title>
        <authorList>
            <person name="Currrie C."/>
            <person name="Chevrette M."/>
            <person name="Carlson C."/>
            <person name="Stubbendieck R."/>
            <person name="Wendt-Pienkowski E."/>
        </authorList>
    </citation>
    <scope>NUCLEOTIDE SEQUENCE [LARGE SCALE GENOMIC DNA]</scope>
    <source>
        <strain evidence="4 5">SID7590</strain>
    </source>
</reference>
<proteinExistence type="predicted"/>
<dbReference type="Pfam" id="PF00501">
    <property type="entry name" value="AMP-binding"/>
    <property type="match status" value="1"/>
</dbReference>
<name>A0A7K3S0U5_9ACTN</name>
<sequence length="150" mass="15770">SYGELNARANRLAHRLIERGARPESLVAVALPRSADLVVALLAVLKSGAGYVPVDPEFPQERIAYILEDAAPVLTLTEESLAADLSAYSSENPVVAGTCGEQTAYVIYTSGSTGRPKGVSVSQGALVNFLTAMQDRFALTGGDRFVAVTT</sequence>
<dbReference type="FunFam" id="3.40.50.980:FF:000001">
    <property type="entry name" value="Non-ribosomal peptide synthetase"/>
    <property type="match status" value="1"/>
</dbReference>
<dbReference type="PROSITE" id="PS00455">
    <property type="entry name" value="AMP_BINDING"/>
    <property type="match status" value="1"/>
</dbReference>
<organism evidence="4 5">
    <name type="scientific">Streptomyces parvus</name>
    <dbReference type="NCBI Taxonomy" id="66428"/>
    <lineage>
        <taxon>Bacteria</taxon>
        <taxon>Bacillati</taxon>
        <taxon>Actinomycetota</taxon>
        <taxon>Actinomycetes</taxon>
        <taxon>Kitasatosporales</taxon>
        <taxon>Streptomycetaceae</taxon>
        <taxon>Streptomyces</taxon>
    </lineage>
</organism>
<dbReference type="PANTHER" id="PTHR44845">
    <property type="entry name" value="CARRIER DOMAIN-CONTAINING PROTEIN"/>
    <property type="match status" value="1"/>
</dbReference>
<dbReference type="AlphaFoldDB" id="A0A7K3S0U5"/>
<keyword evidence="2" id="KW-0597">Phosphoprotein</keyword>
<dbReference type="InterPro" id="IPR020845">
    <property type="entry name" value="AMP-binding_CS"/>
</dbReference>
<evidence type="ECO:0000259" key="3">
    <source>
        <dbReference type="Pfam" id="PF00501"/>
    </source>
</evidence>
<accession>A0A7K3S0U5</accession>
<evidence type="ECO:0000313" key="5">
    <source>
        <dbReference type="Proteomes" id="UP000469670"/>
    </source>
</evidence>
<keyword evidence="1" id="KW-0596">Phosphopantetheine</keyword>
<dbReference type="SUPFAM" id="SSF56801">
    <property type="entry name" value="Acetyl-CoA synthetase-like"/>
    <property type="match status" value="1"/>
</dbReference>
<feature type="non-terminal residue" evidence="4">
    <location>
        <position position="150"/>
    </location>
</feature>
<evidence type="ECO:0000256" key="1">
    <source>
        <dbReference type="ARBA" id="ARBA00022450"/>
    </source>
</evidence>